<dbReference type="CDD" id="cd05233">
    <property type="entry name" value="SDR_c"/>
    <property type="match status" value="1"/>
</dbReference>
<dbReference type="RefSeq" id="WP_265102386.1">
    <property type="nucleotide sequence ID" value="NZ_JACHDD010000004.1"/>
</dbReference>
<dbReference type="InterPro" id="IPR003560">
    <property type="entry name" value="DHB_DH"/>
</dbReference>
<keyword evidence="3" id="KW-1185">Reference proteome</keyword>
<proteinExistence type="inferred from homology"/>
<dbReference type="SUPFAM" id="SSF51735">
    <property type="entry name" value="NAD(P)-binding Rossmann-fold domains"/>
    <property type="match status" value="1"/>
</dbReference>
<dbReference type="Gene3D" id="3.40.50.720">
    <property type="entry name" value="NAD(P)-binding Rossmann-like Domain"/>
    <property type="match status" value="1"/>
</dbReference>
<evidence type="ECO:0000256" key="1">
    <source>
        <dbReference type="ARBA" id="ARBA00006484"/>
    </source>
</evidence>
<name>A0A7W8Q6Y4_PARAM</name>
<dbReference type="PRINTS" id="PR01397">
    <property type="entry name" value="DHBDHDRGNASE"/>
</dbReference>
<comment type="caution">
    <text evidence="2">The sequence shown here is derived from an EMBL/GenBank/DDBJ whole genome shotgun (WGS) entry which is preliminary data.</text>
</comment>
<dbReference type="EMBL" id="JACHDD010000004">
    <property type="protein sequence ID" value="MBB5424816.1"/>
    <property type="molecule type" value="Genomic_DNA"/>
</dbReference>
<comment type="similarity">
    <text evidence="1">Belongs to the short-chain dehydrogenases/reductases (SDR) family.</text>
</comment>
<dbReference type="GO" id="GO:0008667">
    <property type="term" value="F:2,3-dihydro-2,3-dihydroxybenzoate dehydrogenase activity"/>
    <property type="evidence" value="ECO:0007669"/>
    <property type="project" value="InterPro"/>
</dbReference>
<dbReference type="AlphaFoldDB" id="A0A7W8Q6Y4"/>
<organism evidence="2 3">
    <name type="scientific">Paraburkholderia atlantica</name>
    <dbReference type="NCBI Taxonomy" id="2654982"/>
    <lineage>
        <taxon>Bacteria</taxon>
        <taxon>Pseudomonadati</taxon>
        <taxon>Pseudomonadota</taxon>
        <taxon>Betaproteobacteria</taxon>
        <taxon>Burkholderiales</taxon>
        <taxon>Burkholderiaceae</taxon>
        <taxon>Paraburkholderia</taxon>
    </lineage>
</organism>
<reference evidence="2 3" key="1">
    <citation type="submission" date="2020-08" db="EMBL/GenBank/DDBJ databases">
        <title>Genomic Encyclopedia of Type Strains, Phase IV (KMG-V): Genome sequencing to study the core and pangenomes of soil and plant-associated prokaryotes.</title>
        <authorList>
            <person name="Whitman W."/>
        </authorList>
    </citation>
    <scope>NUCLEOTIDE SEQUENCE [LARGE SCALE GENOMIC DNA]</scope>
    <source>
        <strain evidence="2 3">JPY158</strain>
    </source>
</reference>
<sequence length="129" mass="14003">MNPSGVEALALACDIGGIESVRGAVSNVEARLGIADVLVNDAGLLRPGGIEEIGLDAWNAMLRVNLTGYMLCSQQFGQRMLKRGTGALAHAASVRRQPRLDCGACRHSAAQRIWRDKDRDRRDDTFARL</sequence>
<dbReference type="PANTHER" id="PTHR42879">
    <property type="entry name" value="3-OXOACYL-(ACYL-CARRIER-PROTEIN) REDUCTASE"/>
    <property type="match status" value="1"/>
</dbReference>
<accession>A0A7W8Q6Y4</accession>
<dbReference type="Proteomes" id="UP000592780">
    <property type="component" value="Unassembled WGS sequence"/>
</dbReference>
<dbReference type="InterPro" id="IPR050259">
    <property type="entry name" value="SDR"/>
</dbReference>
<evidence type="ECO:0000313" key="2">
    <source>
        <dbReference type="EMBL" id="MBB5424816.1"/>
    </source>
</evidence>
<dbReference type="PANTHER" id="PTHR42879:SF2">
    <property type="entry name" value="3-OXOACYL-[ACYL-CARRIER-PROTEIN] REDUCTASE FABG"/>
    <property type="match status" value="1"/>
</dbReference>
<evidence type="ECO:0000313" key="3">
    <source>
        <dbReference type="Proteomes" id="UP000592780"/>
    </source>
</evidence>
<dbReference type="InterPro" id="IPR036291">
    <property type="entry name" value="NAD(P)-bd_dom_sf"/>
</dbReference>
<dbReference type="Pfam" id="PF00106">
    <property type="entry name" value="adh_short"/>
    <property type="match status" value="1"/>
</dbReference>
<gene>
    <name evidence="2" type="ORF">HDG40_002961</name>
</gene>
<protein>
    <submittedName>
        <fullName evidence="2">NAD(P)-dependent dehydrogenase (Short-subunit alcohol dehydrogenase family)</fullName>
    </submittedName>
</protein>
<dbReference type="GO" id="GO:0019290">
    <property type="term" value="P:siderophore biosynthetic process"/>
    <property type="evidence" value="ECO:0007669"/>
    <property type="project" value="InterPro"/>
</dbReference>
<dbReference type="InterPro" id="IPR002347">
    <property type="entry name" value="SDR_fam"/>
</dbReference>